<dbReference type="SUPFAM" id="SSF46626">
    <property type="entry name" value="Cytochrome c"/>
    <property type="match status" value="1"/>
</dbReference>
<dbReference type="InterPro" id="IPR051459">
    <property type="entry name" value="Cytochrome_c-type_DH"/>
</dbReference>
<keyword evidence="3 4" id="KW-0408">Iron</keyword>
<dbReference type="PANTHER" id="PTHR35008">
    <property type="entry name" value="BLL4482 PROTEIN-RELATED"/>
    <property type="match status" value="1"/>
</dbReference>
<keyword evidence="5" id="KW-0732">Signal</keyword>
<protein>
    <submittedName>
        <fullName evidence="7">Cytochrome c</fullName>
    </submittedName>
</protein>
<dbReference type="KEGG" id="pgin:FRZ67_22500"/>
<evidence type="ECO:0000256" key="1">
    <source>
        <dbReference type="ARBA" id="ARBA00022617"/>
    </source>
</evidence>
<evidence type="ECO:0000256" key="2">
    <source>
        <dbReference type="ARBA" id="ARBA00022723"/>
    </source>
</evidence>
<evidence type="ECO:0000259" key="6">
    <source>
        <dbReference type="PROSITE" id="PS51007"/>
    </source>
</evidence>
<dbReference type="InterPro" id="IPR009056">
    <property type="entry name" value="Cyt_c-like_dom"/>
</dbReference>
<organism evidence="7 8">
    <name type="scientific">Panacibacter ginsenosidivorans</name>
    <dbReference type="NCBI Taxonomy" id="1813871"/>
    <lineage>
        <taxon>Bacteria</taxon>
        <taxon>Pseudomonadati</taxon>
        <taxon>Bacteroidota</taxon>
        <taxon>Chitinophagia</taxon>
        <taxon>Chitinophagales</taxon>
        <taxon>Chitinophagaceae</taxon>
        <taxon>Panacibacter</taxon>
    </lineage>
</organism>
<dbReference type="GO" id="GO:0020037">
    <property type="term" value="F:heme binding"/>
    <property type="evidence" value="ECO:0007669"/>
    <property type="project" value="InterPro"/>
</dbReference>
<feature type="chain" id="PRO_5023108531" evidence="5">
    <location>
        <begin position="21"/>
        <end position="136"/>
    </location>
</feature>
<dbReference type="GO" id="GO:0009055">
    <property type="term" value="F:electron transfer activity"/>
    <property type="evidence" value="ECO:0007669"/>
    <property type="project" value="InterPro"/>
</dbReference>
<proteinExistence type="predicted"/>
<feature type="signal peptide" evidence="5">
    <location>
        <begin position="1"/>
        <end position="20"/>
    </location>
</feature>
<dbReference type="GO" id="GO:0046872">
    <property type="term" value="F:metal ion binding"/>
    <property type="evidence" value="ECO:0007669"/>
    <property type="project" value="UniProtKB-KW"/>
</dbReference>
<dbReference type="EMBL" id="CP042435">
    <property type="protein sequence ID" value="QEC69932.1"/>
    <property type="molecule type" value="Genomic_DNA"/>
</dbReference>
<feature type="domain" description="Cytochrome c" evidence="6">
    <location>
        <begin position="27"/>
        <end position="116"/>
    </location>
</feature>
<evidence type="ECO:0000256" key="5">
    <source>
        <dbReference type="SAM" id="SignalP"/>
    </source>
</evidence>
<dbReference type="OrthoDB" id="9811395at2"/>
<evidence type="ECO:0000313" key="7">
    <source>
        <dbReference type="EMBL" id="QEC69932.1"/>
    </source>
</evidence>
<dbReference type="InterPro" id="IPR036909">
    <property type="entry name" value="Cyt_c-like_dom_sf"/>
</dbReference>
<dbReference type="PROSITE" id="PS51007">
    <property type="entry name" value="CYTC"/>
    <property type="match status" value="1"/>
</dbReference>
<evidence type="ECO:0000313" key="8">
    <source>
        <dbReference type="Proteomes" id="UP000321533"/>
    </source>
</evidence>
<keyword evidence="2 4" id="KW-0479">Metal-binding</keyword>
<keyword evidence="8" id="KW-1185">Reference proteome</keyword>
<accession>A0A5B8VG00</accession>
<dbReference type="Pfam" id="PF00034">
    <property type="entry name" value="Cytochrom_C"/>
    <property type="match status" value="1"/>
</dbReference>
<dbReference type="Proteomes" id="UP000321533">
    <property type="component" value="Chromosome"/>
</dbReference>
<dbReference type="AlphaFoldDB" id="A0A5B8VG00"/>
<keyword evidence="1 4" id="KW-0349">Heme</keyword>
<dbReference type="RefSeq" id="WP_147192808.1">
    <property type="nucleotide sequence ID" value="NZ_CP042435.1"/>
</dbReference>
<dbReference type="Gene3D" id="1.10.760.10">
    <property type="entry name" value="Cytochrome c-like domain"/>
    <property type="match status" value="1"/>
</dbReference>
<evidence type="ECO:0000256" key="3">
    <source>
        <dbReference type="ARBA" id="ARBA00023004"/>
    </source>
</evidence>
<sequence length="136" mass="14993">MKKAATTICLSAAITLFIFAKPLPQQDSKTRGKALYETYCLTCHQDDGSGVPHLNPPLIKTTWVTGDKKRLVKWVLSGTTDKVEIDGKTYDNNMPPQDYLKDQEIADVLTYVRSSFGNKSTAVTAAEVKAVRATIK</sequence>
<evidence type="ECO:0000256" key="4">
    <source>
        <dbReference type="PROSITE-ProRule" id="PRU00433"/>
    </source>
</evidence>
<gene>
    <name evidence="7" type="ORF">FRZ67_22500</name>
</gene>
<reference evidence="7 8" key="1">
    <citation type="journal article" date="2016" name="Int. J. Syst. Evol. Microbiol.">
        <title>Panacibacter ginsenosidivorans gen. nov., sp. nov., with ginsenoside converting activity isolated from soil of a ginseng field.</title>
        <authorList>
            <person name="Siddiqi M.Z."/>
            <person name="Muhammad Shafi S."/>
            <person name="Choi K.D."/>
            <person name="Im W.T."/>
        </authorList>
    </citation>
    <scope>NUCLEOTIDE SEQUENCE [LARGE SCALE GENOMIC DNA]</scope>
    <source>
        <strain evidence="7 8">Gsoil1550</strain>
    </source>
</reference>
<dbReference type="PANTHER" id="PTHR35008:SF4">
    <property type="entry name" value="BLL4482 PROTEIN"/>
    <property type="match status" value="1"/>
</dbReference>
<name>A0A5B8VG00_9BACT</name>